<evidence type="ECO:0000256" key="4">
    <source>
        <dbReference type="ARBA" id="ARBA00023014"/>
    </source>
</evidence>
<keyword evidence="3" id="KW-0408">Iron</keyword>
<dbReference type="SMART" id="SM00729">
    <property type="entry name" value="Elp3"/>
    <property type="match status" value="1"/>
</dbReference>
<organism evidence="6 7">
    <name type="scientific">Sporomusa silvacetica DSM 10669</name>
    <dbReference type="NCBI Taxonomy" id="1123289"/>
    <lineage>
        <taxon>Bacteria</taxon>
        <taxon>Bacillati</taxon>
        <taxon>Bacillota</taxon>
        <taxon>Negativicutes</taxon>
        <taxon>Selenomonadales</taxon>
        <taxon>Sporomusaceae</taxon>
        <taxon>Sporomusa</taxon>
    </lineage>
</organism>
<dbReference type="Gene3D" id="3.20.20.70">
    <property type="entry name" value="Aldolase class I"/>
    <property type="match status" value="1"/>
</dbReference>
<dbReference type="PANTHER" id="PTHR43726">
    <property type="entry name" value="3-METHYLORNITHINE SYNTHASE"/>
    <property type="match status" value="1"/>
</dbReference>
<dbReference type="GO" id="GO:0004076">
    <property type="term" value="F:biotin synthase activity"/>
    <property type="evidence" value="ECO:0007669"/>
    <property type="project" value="UniProtKB-EC"/>
</dbReference>
<accession>A0ABZ3ITK8</accession>
<evidence type="ECO:0000256" key="3">
    <source>
        <dbReference type="ARBA" id="ARBA00023004"/>
    </source>
</evidence>
<name>A0ABZ3ITK8_9FIRM</name>
<feature type="domain" description="Radical SAM core" evidence="5">
    <location>
        <begin position="22"/>
        <end position="250"/>
    </location>
</feature>
<dbReference type="Pfam" id="PF04055">
    <property type="entry name" value="Radical_SAM"/>
    <property type="match status" value="1"/>
</dbReference>
<evidence type="ECO:0000259" key="5">
    <source>
        <dbReference type="PROSITE" id="PS51918"/>
    </source>
</evidence>
<dbReference type="InterPro" id="IPR007197">
    <property type="entry name" value="rSAM"/>
</dbReference>
<evidence type="ECO:0000313" key="7">
    <source>
        <dbReference type="Proteomes" id="UP000216752"/>
    </source>
</evidence>
<dbReference type="InterPro" id="IPR013785">
    <property type="entry name" value="Aldolase_TIM"/>
</dbReference>
<proteinExistence type="predicted"/>
<keyword evidence="4" id="KW-0411">Iron-sulfur</keyword>
<dbReference type="SFLD" id="SFLDG01098">
    <property type="entry name" value="Uncharacterised_Radical_SAM_Su"/>
    <property type="match status" value="1"/>
</dbReference>
<dbReference type="RefSeq" id="WP_094604482.1">
    <property type="nucleotide sequence ID" value="NZ_CP155573.1"/>
</dbReference>
<dbReference type="PANTHER" id="PTHR43726:SF1">
    <property type="entry name" value="BIOTIN SYNTHASE"/>
    <property type="match status" value="1"/>
</dbReference>
<dbReference type="InterPro" id="IPR058240">
    <property type="entry name" value="rSAM_sf"/>
</dbReference>
<evidence type="ECO:0000256" key="1">
    <source>
        <dbReference type="ARBA" id="ARBA00022691"/>
    </source>
</evidence>
<keyword evidence="1" id="KW-0949">S-adenosyl-L-methionine</keyword>
<dbReference type="PROSITE" id="PS51918">
    <property type="entry name" value="RADICAL_SAM"/>
    <property type="match status" value="1"/>
</dbReference>
<dbReference type="CDD" id="cd01335">
    <property type="entry name" value="Radical_SAM"/>
    <property type="match status" value="1"/>
</dbReference>
<dbReference type="SFLD" id="SFLDS00029">
    <property type="entry name" value="Radical_SAM"/>
    <property type="match status" value="1"/>
</dbReference>
<evidence type="ECO:0000313" key="6">
    <source>
        <dbReference type="EMBL" id="XFO69055.1"/>
    </source>
</evidence>
<evidence type="ECO:0000256" key="2">
    <source>
        <dbReference type="ARBA" id="ARBA00022723"/>
    </source>
</evidence>
<dbReference type="EC" id="2.8.1.6" evidence="6"/>
<keyword evidence="7" id="KW-1185">Reference proteome</keyword>
<keyword evidence="2" id="KW-0479">Metal-binding</keyword>
<reference evidence="6" key="1">
    <citation type="submission" date="2024-05" db="EMBL/GenBank/DDBJ databases">
        <title>Isolation and characterization of Sporomusa carbonis sp. nov., a carboxydotrophic hydrogenogen in the genus of Sporomusa isolated from a charcoal burning pile.</title>
        <authorList>
            <person name="Boeer T."/>
            <person name="Rosenbaum F."/>
            <person name="Eysell L."/>
            <person name="Mueller V."/>
            <person name="Daniel R."/>
            <person name="Poehlein A."/>
        </authorList>
    </citation>
    <scope>NUCLEOTIDE SEQUENCE [LARGE SCALE GENOMIC DNA]</scope>
    <source>
        <strain evidence="6">DSM 10669</strain>
    </source>
</reference>
<keyword evidence="6" id="KW-0808">Transferase</keyword>
<dbReference type="InterPro" id="IPR034422">
    <property type="entry name" value="HydE/PylB-like"/>
</dbReference>
<dbReference type="Proteomes" id="UP000216752">
    <property type="component" value="Chromosome"/>
</dbReference>
<dbReference type="EMBL" id="CP155573">
    <property type="protein sequence ID" value="XFO69055.1"/>
    <property type="molecule type" value="Genomic_DNA"/>
</dbReference>
<gene>
    <name evidence="6" type="primary">bioB_5</name>
    <name evidence="6" type="ORF">SPSIL_052840</name>
</gene>
<dbReference type="InterPro" id="IPR006638">
    <property type="entry name" value="Elp3/MiaA/NifB-like_rSAM"/>
</dbReference>
<protein>
    <submittedName>
        <fullName evidence="6">Biotin synthase</fullName>
        <ecNumber evidence="6">2.8.1.6</ecNumber>
    </submittedName>
</protein>
<dbReference type="SUPFAM" id="SSF102114">
    <property type="entry name" value="Radical SAM enzymes"/>
    <property type="match status" value="1"/>
</dbReference>
<sequence>MSLWRLSAGTACVVGKKQLKTDVLPTTAYIMLGEKCQNSCQFCAQSRDSLARADRLSRVTWPEFPGQEAAQAVDTAFQAGQLQRACLQIVNGGQSWQTSITALAALTQESSVPVCISTDIENIAQAKELFARGADRISIALDAATAELYQQVKSGEWTKRWELLKRCAHEFPGKVSTHLIVGLGETEEEMITTIGNCQDNSIRVGLFAFTPVRGTAWADKPPPAIEQYRRIQIAHFLLQQDYSRDVFQYQDGRLIGVRLSQAEMEAVLADGKAFETSGCSGCNRPYYNERPGGVMYNYPRPLTVAEVKQALVESGLISVTGDGWSGAKRKRGI</sequence>